<feature type="domain" description="DUF397" evidence="1">
    <location>
        <begin position="9"/>
        <end position="44"/>
    </location>
</feature>
<comment type="caution">
    <text evidence="2">The sequence shown here is derived from an EMBL/GenBank/DDBJ whole genome shotgun (WGS) entry which is preliminary data.</text>
</comment>
<accession>A0ABP8UBC9</accession>
<sequence>MNASDLLAVQWRKSTASGHEGGDCVEVADLCIATVGRDTNAPDGA</sequence>
<proteinExistence type="predicted"/>
<evidence type="ECO:0000313" key="3">
    <source>
        <dbReference type="Proteomes" id="UP001501442"/>
    </source>
</evidence>
<dbReference type="Pfam" id="PF04149">
    <property type="entry name" value="DUF397"/>
    <property type="match status" value="1"/>
</dbReference>
<dbReference type="InterPro" id="IPR007278">
    <property type="entry name" value="DUF397"/>
</dbReference>
<name>A0ABP8UBC9_9ACTN</name>
<organism evidence="2 3">
    <name type="scientific">Actinoallomurus vinaceus</name>
    <dbReference type="NCBI Taxonomy" id="1080074"/>
    <lineage>
        <taxon>Bacteria</taxon>
        <taxon>Bacillati</taxon>
        <taxon>Actinomycetota</taxon>
        <taxon>Actinomycetes</taxon>
        <taxon>Streptosporangiales</taxon>
        <taxon>Thermomonosporaceae</taxon>
        <taxon>Actinoallomurus</taxon>
    </lineage>
</organism>
<keyword evidence="3" id="KW-1185">Reference proteome</keyword>
<dbReference type="Proteomes" id="UP001501442">
    <property type="component" value="Unassembled WGS sequence"/>
</dbReference>
<protein>
    <recommendedName>
        <fullName evidence="1">DUF397 domain-containing protein</fullName>
    </recommendedName>
</protein>
<reference evidence="3" key="1">
    <citation type="journal article" date="2019" name="Int. J. Syst. Evol. Microbiol.">
        <title>The Global Catalogue of Microorganisms (GCM) 10K type strain sequencing project: providing services to taxonomists for standard genome sequencing and annotation.</title>
        <authorList>
            <consortium name="The Broad Institute Genomics Platform"/>
            <consortium name="The Broad Institute Genome Sequencing Center for Infectious Disease"/>
            <person name="Wu L."/>
            <person name="Ma J."/>
        </authorList>
    </citation>
    <scope>NUCLEOTIDE SEQUENCE [LARGE SCALE GENOMIC DNA]</scope>
    <source>
        <strain evidence="3">JCM 17939</strain>
    </source>
</reference>
<evidence type="ECO:0000313" key="2">
    <source>
        <dbReference type="EMBL" id="GAA4626413.1"/>
    </source>
</evidence>
<dbReference type="RefSeq" id="WP_345431844.1">
    <property type="nucleotide sequence ID" value="NZ_BAABHK010000004.1"/>
</dbReference>
<dbReference type="EMBL" id="BAABHK010000004">
    <property type="protein sequence ID" value="GAA4626413.1"/>
    <property type="molecule type" value="Genomic_DNA"/>
</dbReference>
<gene>
    <name evidence="2" type="ORF">GCM10023196_034570</name>
</gene>
<evidence type="ECO:0000259" key="1">
    <source>
        <dbReference type="Pfam" id="PF04149"/>
    </source>
</evidence>